<dbReference type="EMBL" id="JMIB01000028">
    <property type="protein sequence ID" value="KDM90773.1"/>
    <property type="molecule type" value="Genomic_DNA"/>
</dbReference>
<dbReference type="PANTHER" id="PTHR38769">
    <property type="entry name" value="UPF0381 PROTEIN YFCZ-RELATED"/>
    <property type="match status" value="1"/>
</dbReference>
<accession>A0A066RTS7</accession>
<dbReference type="Proteomes" id="UP000027192">
    <property type="component" value="Unassembled WGS sequence"/>
</dbReference>
<dbReference type="PANTHER" id="PTHR38769:SF1">
    <property type="entry name" value="UPF0381 PROTEIN YFCZ-RELATED"/>
    <property type="match status" value="1"/>
</dbReference>
<comment type="similarity">
    <text evidence="1">Belongs to the UPF0381 family.</text>
</comment>
<dbReference type="STRING" id="1654360.EA58_15415"/>
<gene>
    <name evidence="2" type="ORF">EA58_15415</name>
</gene>
<evidence type="ECO:0000313" key="2">
    <source>
        <dbReference type="EMBL" id="KDM90773.1"/>
    </source>
</evidence>
<dbReference type="Gene3D" id="3.30.70.860">
    <property type="match status" value="1"/>
</dbReference>
<name>A0A066RTS7_9GAMM</name>
<proteinExistence type="inferred from homology"/>
<dbReference type="InterPro" id="IPR005272">
    <property type="entry name" value="DUF406"/>
</dbReference>
<dbReference type="GO" id="GO:0005829">
    <property type="term" value="C:cytosol"/>
    <property type="evidence" value="ECO:0007669"/>
    <property type="project" value="TreeGrafter"/>
</dbReference>
<keyword evidence="3" id="KW-1185">Reference proteome</keyword>
<organism evidence="2 3">
    <name type="scientific">Photobacterium galatheae</name>
    <dbReference type="NCBI Taxonomy" id="1654360"/>
    <lineage>
        <taxon>Bacteria</taxon>
        <taxon>Pseudomonadati</taxon>
        <taxon>Pseudomonadota</taxon>
        <taxon>Gammaproteobacteria</taxon>
        <taxon>Vibrionales</taxon>
        <taxon>Vibrionaceae</taxon>
        <taxon>Photobacterium</taxon>
    </lineage>
</organism>
<dbReference type="AlphaFoldDB" id="A0A066RTS7"/>
<evidence type="ECO:0000313" key="3">
    <source>
        <dbReference type="Proteomes" id="UP000027192"/>
    </source>
</evidence>
<dbReference type="RefSeq" id="WP_036754351.1">
    <property type="nucleotide sequence ID" value="NZ_JAGSGC010000007.1"/>
</dbReference>
<evidence type="ECO:0008006" key="4">
    <source>
        <dbReference type="Google" id="ProtNLM"/>
    </source>
</evidence>
<dbReference type="OrthoDB" id="5588209at2"/>
<dbReference type="InterPro" id="IPR035571">
    <property type="entry name" value="UPF0234-like_C"/>
</dbReference>
<dbReference type="Pfam" id="PF04175">
    <property type="entry name" value="DUF406"/>
    <property type="match status" value="1"/>
</dbReference>
<sequence length="99" mass="11168">MANLQQTEEPCEACGVVAEIGFLIREGDEVSELTFEGENQAAIEAEFAPFLTLAKSVNQNMQHQTIYRHDGKQMTARLQFECSAEKIIFDLKSRSLNTR</sequence>
<evidence type="ECO:0000256" key="1">
    <source>
        <dbReference type="ARBA" id="ARBA00006201"/>
    </source>
</evidence>
<comment type="caution">
    <text evidence="2">The sequence shown here is derived from an EMBL/GenBank/DDBJ whole genome shotgun (WGS) entry which is preliminary data.</text>
</comment>
<protein>
    <recommendedName>
        <fullName evidence="4">DUF406 family protein</fullName>
    </recommendedName>
</protein>
<reference evidence="2 3" key="1">
    <citation type="submission" date="2014-04" db="EMBL/GenBank/DDBJ databases">
        <title>Draft genome sequence of Photobacterium halotolerans S2753: a solonamide, ngercheumicin and holomycin producer.</title>
        <authorList>
            <person name="Machado H.R."/>
            <person name="Gram L."/>
        </authorList>
    </citation>
    <scope>NUCLEOTIDE SEQUENCE [LARGE SCALE GENOMIC DNA]</scope>
    <source>
        <strain evidence="2 3">S2753</strain>
    </source>
</reference>